<dbReference type="Proteomes" id="UP000538666">
    <property type="component" value="Unassembled WGS sequence"/>
</dbReference>
<dbReference type="CDD" id="cd00712">
    <property type="entry name" value="AsnB"/>
    <property type="match status" value="1"/>
</dbReference>
<dbReference type="GO" id="GO:0005524">
    <property type="term" value="F:ATP binding"/>
    <property type="evidence" value="ECO:0007669"/>
    <property type="project" value="UniProtKB-KW"/>
</dbReference>
<evidence type="ECO:0000259" key="10">
    <source>
        <dbReference type="PROSITE" id="PS51278"/>
    </source>
</evidence>
<sequence>MFDREESVSNVLIKDMADALVHRGPDDDGFYVLGQIGLGFRRLSIIDLSGGHQPLSNEDGTIWIVFNGEIYNYLALRRELMAKGHDFKTKSDTEVIVHLYEEYGADCVHHLRGMFAFAIWDAQERSLFLARDRVGIKPLYYYANKRFLAFGSEIKAILADSAIPREVAPELIDRFLTYYYMPGGETLLRNLYKLEPGHTLLAKNGKFEIRRYWDLDFSRSDHRQSGRDMEEQLLCLLDETVQLHMISDVPVGFLLSGGLDSTALLSFAAQKTDKPISTFTIGFSSDGVVDERPYAKLAAERYGSKHFELSISQEDFATFLPGYVWHMEEPVCEPPAIALNYISKLASQHVKVLISGEGGDEAFGGYENYRNIFWFEHIKAAFGPLQRPVGTGMESLGKAANSRVLTKYGCRMSVPFADYYLGRTSSPFEFFPRERSRLYSEEMLRHINVEHSLGATRKYMSRTRDYNVLNKMLYIDTHSWLPDDLLVKADKMTMANSVELRVPLLDHKVLEFAARLPRNMKVRRGITKYLAKKALRGRVPEEILNRPKAGFPVPYRAWLRSGLQGWVNEILMDPRTLCRGYFQQRTVEELIQRNSSGSDYSKEIFSLVVLELWFRTFVDQSPATTLAEVCGPAIVAPAVKASYLSCVQ</sequence>
<evidence type="ECO:0000313" key="11">
    <source>
        <dbReference type="EMBL" id="MBB6142872.1"/>
    </source>
</evidence>
<dbReference type="PANTHER" id="PTHR43284:SF1">
    <property type="entry name" value="ASPARAGINE SYNTHETASE"/>
    <property type="match status" value="1"/>
</dbReference>
<evidence type="ECO:0000256" key="6">
    <source>
        <dbReference type="ARBA" id="ARBA00022962"/>
    </source>
</evidence>
<keyword evidence="12" id="KW-1185">Reference proteome</keyword>
<evidence type="ECO:0000256" key="2">
    <source>
        <dbReference type="ARBA" id="ARBA00005752"/>
    </source>
</evidence>
<protein>
    <recommendedName>
        <fullName evidence="3">asparagine synthase (glutamine-hydrolyzing)</fullName>
        <ecNumber evidence="3">6.3.5.4</ecNumber>
    </recommendedName>
</protein>
<feature type="site" description="Important for beta-aspartyl-AMP intermediate formation" evidence="9">
    <location>
        <position position="357"/>
    </location>
</feature>
<feature type="binding site" evidence="8">
    <location>
        <position position="92"/>
    </location>
    <ligand>
        <name>L-glutamine</name>
        <dbReference type="ChEBI" id="CHEBI:58359"/>
    </ligand>
</feature>
<comment type="catalytic activity">
    <reaction evidence="7">
        <text>L-aspartate + L-glutamine + ATP + H2O = L-asparagine + L-glutamate + AMP + diphosphate + H(+)</text>
        <dbReference type="Rhea" id="RHEA:12228"/>
        <dbReference type="ChEBI" id="CHEBI:15377"/>
        <dbReference type="ChEBI" id="CHEBI:15378"/>
        <dbReference type="ChEBI" id="CHEBI:29985"/>
        <dbReference type="ChEBI" id="CHEBI:29991"/>
        <dbReference type="ChEBI" id="CHEBI:30616"/>
        <dbReference type="ChEBI" id="CHEBI:33019"/>
        <dbReference type="ChEBI" id="CHEBI:58048"/>
        <dbReference type="ChEBI" id="CHEBI:58359"/>
        <dbReference type="ChEBI" id="CHEBI:456215"/>
        <dbReference type="EC" id="6.3.5.4"/>
    </reaction>
</comment>
<keyword evidence="5 8" id="KW-0067">ATP-binding</keyword>
<dbReference type="Pfam" id="PF00733">
    <property type="entry name" value="Asn_synthase"/>
    <property type="match status" value="1"/>
</dbReference>
<keyword evidence="6" id="KW-0315">Glutamine amidotransferase</keyword>
<evidence type="ECO:0000313" key="12">
    <source>
        <dbReference type="Proteomes" id="UP000538666"/>
    </source>
</evidence>
<keyword evidence="11" id="KW-0436">Ligase</keyword>
<dbReference type="InterPro" id="IPR029055">
    <property type="entry name" value="Ntn_hydrolases_N"/>
</dbReference>
<dbReference type="GO" id="GO:0004066">
    <property type="term" value="F:asparagine synthase (glutamine-hydrolyzing) activity"/>
    <property type="evidence" value="ECO:0007669"/>
    <property type="project" value="UniProtKB-EC"/>
</dbReference>
<evidence type="ECO:0000256" key="8">
    <source>
        <dbReference type="PIRSR" id="PIRSR001589-2"/>
    </source>
</evidence>
<dbReference type="GO" id="GO:0006529">
    <property type="term" value="P:asparagine biosynthetic process"/>
    <property type="evidence" value="ECO:0007669"/>
    <property type="project" value="InterPro"/>
</dbReference>
<evidence type="ECO:0000256" key="1">
    <source>
        <dbReference type="ARBA" id="ARBA00005187"/>
    </source>
</evidence>
<evidence type="ECO:0000256" key="9">
    <source>
        <dbReference type="PIRSR" id="PIRSR001589-3"/>
    </source>
</evidence>
<dbReference type="InterPro" id="IPR006426">
    <property type="entry name" value="Asn_synth_AEB"/>
</dbReference>
<dbReference type="CDD" id="cd01991">
    <property type="entry name" value="Asn_synthase_B_C"/>
    <property type="match status" value="1"/>
</dbReference>
<feature type="binding site" evidence="8">
    <location>
        <position position="281"/>
    </location>
    <ligand>
        <name>ATP</name>
        <dbReference type="ChEBI" id="CHEBI:30616"/>
    </ligand>
</feature>
<proteinExistence type="inferred from homology"/>
<dbReference type="InterPro" id="IPR014729">
    <property type="entry name" value="Rossmann-like_a/b/a_fold"/>
</dbReference>
<dbReference type="PIRSF" id="PIRSF001589">
    <property type="entry name" value="Asn_synthetase_glu-h"/>
    <property type="match status" value="1"/>
</dbReference>
<dbReference type="NCBIfam" id="TIGR01536">
    <property type="entry name" value="asn_synth_AEB"/>
    <property type="match status" value="1"/>
</dbReference>
<dbReference type="PANTHER" id="PTHR43284">
    <property type="entry name" value="ASPARAGINE SYNTHETASE (GLUTAMINE-HYDROLYZING)"/>
    <property type="match status" value="1"/>
</dbReference>
<feature type="domain" description="Glutamine amidotransferase type-2" evidence="10">
    <location>
        <begin position="1"/>
        <end position="205"/>
    </location>
</feature>
<dbReference type="EC" id="6.3.5.4" evidence="3"/>
<evidence type="ECO:0000256" key="3">
    <source>
        <dbReference type="ARBA" id="ARBA00012737"/>
    </source>
</evidence>
<dbReference type="EMBL" id="JACHEK010000002">
    <property type="protein sequence ID" value="MBB6142872.1"/>
    <property type="molecule type" value="Genomic_DNA"/>
</dbReference>
<comment type="similarity">
    <text evidence="2">Belongs to the asparagine synthetase family.</text>
</comment>
<dbReference type="SUPFAM" id="SSF56235">
    <property type="entry name" value="N-terminal nucleophile aminohydrolases (Ntn hydrolases)"/>
    <property type="match status" value="1"/>
</dbReference>
<name>A0A841JNC7_9BACT</name>
<dbReference type="InterPro" id="IPR001962">
    <property type="entry name" value="Asn_synthase"/>
</dbReference>
<evidence type="ECO:0000256" key="5">
    <source>
        <dbReference type="ARBA" id="ARBA00022840"/>
    </source>
</evidence>
<feature type="binding site" evidence="8">
    <location>
        <begin position="355"/>
        <end position="356"/>
    </location>
    <ligand>
        <name>ATP</name>
        <dbReference type="ChEBI" id="CHEBI:30616"/>
    </ligand>
</feature>
<feature type="binding site" evidence="8">
    <location>
        <position position="254"/>
    </location>
    <ligand>
        <name>ATP</name>
        <dbReference type="ChEBI" id="CHEBI:30616"/>
    </ligand>
</feature>
<dbReference type="InterPro" id="IPR033738">
    <property type="entry name" value="AsnB_N"/>
</dbReference>
<dbReference type="Pfam" id="PF13537">
    <property type="entry name" value="GATase_7"/>
    <property type="match status" value="1"/>
</dbReference>
<comment type="pathway">
    <text evidence="1">Amino-acid biosynthesis; L-asparagine biosynthesis; L-asparagine from L-aspartate (L-Gln route): step 1/1.</text>
</comment>
<gene>
    <name evidence="11" type="ORF">HNQ77_000816</name>
</gene>
<dbReference type="AlphaFoldDB" id="A0A841JNC7"/>
<dbReference type="PROSITE" id="PS51278">
    <property type="entry name" value="GATASE_TYPE_2"/>
    <property type="match status" value="1"/>
</dbReference>
<evidence type="ECO:0000256" key="4">
    <source>
        <dbReference type="ARBA" id="ARBA00022741"/>
    </source>
</evidence>
<accession>A0A841JNC7</accession>
<dbReference type="GO" id="GO:0005829">
    <property type="term" value="C:cytosol"/>
    <property type="evidence" value="ECO:0007669"/>
    <property type="project" value="TreeGrafter"/>
</dbReference>
<evidence type="ECO:0000256" key="7">
    <source>
        <dbReference type="ARBA" id="ARBA00048741"/>
    </source>
</evidence>
<dbReference type="Gene3D" id="3.60.20.10">
    <property type="entry name" value="Glutamine Phosphoribosylpyrophosphate, subunit 1, domain 1"/>
    <property type="match status" value="1"/>
</dbReference>
<dbReference type="InterPro" id="IPR017932">
    <property type="entry name" value="GATase_2_dom"/>
</dbReference>
<dbReference type="InterPro" id="IPR051786">
    <property type="entry name" value="ASN_synthetase/amidase"/>
</dbReference>
<reference evidence="11 12" key="1">
    <citation type="submission" date="2020-08" db="EMBL/GenBank/DDBJ databases">
        <title>Genomic Encyclopedia of Type Strains, Phase IV (KMG-IV): sequencing the most valuable type-strain genomes for metagenomic binning, comparative biology and taxonomic classification.</title>
        <authorList>
            <person name="Goeker M."/>
        </authorList>
    </citation>
    <scope>NUCLEOTIDE SEQUENCE [LARGE SCALE GENOMIC DNA]</scope>
    <source>
        <strain evidence="11 12">DSM 103733</strain>
    </source>
</reference>
<dbReference type="SUPFAM" id="SSF52402">
    <property type="entry name" value="Adenine nucleotide alpha hydrolases-like"/>
    <property type="match status" value="1"/>
</dbReference>
<keyword evidence="4 8" id="KW-0547">Nucleotide-binding</keyword>
<dbReference type="Gene3D" id="3.40.50.620">
    <property type="entry name" value="HUPs"/>
    <property type="match status" value="2"/>
</dbReference>
<organism evidence="11 12">
    <name type="scientific">Silvibacterium bohemicum</name>
    <dbReference type="NCBI Taxonomy" id="1577686"/>
    <lineage>
        <taxon>Bacteria</taxon>
        <taxon>Pseudomonadati</taxon>
        <taxon>Acidobacteriota</taxon>
        <taxon>Terriglobia</taxon>
        <taxon>Terriglobales</taxon>
        <taxon>Acidobacteriaceae</taxon>
        <taxon>Silvibacterium</taxon>
    </lineage>
</organism>
<comment type="caution">
    <text evidence="11">The sequence shown here is derived from an EMBL/GenBank/DDBJ whole genome shotgun (WGS) entry which is preliminary data.</text>
</comment>